<dbReference type="EMBL" id="JAEILT010000024">
    <property type="protein sequence ID" value="MBJ2137806.1"/>
    <property type="molecule type" value="Genomic_DNA"/>
</dbReference>
<dbReference type="RefSeq" id="WP_007985038.1">
    <property type="nucleotide sequence ID" value="NZ_BMZC01000001.1"/>
</dbReference>
<evidence type="ECO:0000313" key="1">
    <source>
        <dbReference type="EMBL" id="GGZ50042.1"/>
    </source>
</evidence>
<name>A0A8H9I6J8_9ALTE</name>
<evidence type="ECO:0000313" key="4">
    <source>
        <dbReference type="Proteomes" id="UP000649232"/>
    </source>
</evidence>
<reference evidence="2 4" key="3">
    <citation type="submission" date="2020-12" db="EMBL/GenBank/DDBJ databases">
        <title>Draft genome sequences of nine environmental bacterial isolates colonizing plastic.</title>
        <authorList>
            <person name="Borre I."/>
            <person name="Sonnenschein E.C."/>
        </authorList>
    </citation>
    <scope>NUCLEOTIDE SEQUENCE [LARGE SCALE GENOMIC DNA]</scope>
    <source>
        <strain evidence="2 4">IB30</strain>
    </source>
</reference>
<proteinExistence type="predicted"/>
<reference evidence="1 3" key="1">
    <citation type="journal article" date="2014" name="Int. J. Syst. Evol. Microbiol.">
        <title>Complete genome sequence of Corynebacterium casei LMG S-19264T (=DSM 44701T), isolated from a smear-ripened cheese.</title>
        <authorList>
            <consortium name="US DOE Joint Genome Institute (JGI-PGF)"/>
            <person name="Walter F."/>
            <person name="Albersmeier A."/>
            <person name="Kalinowski J."/>
            <person name="Ruckert C."/>
        </authorList>
    </citation>
    <scope>NUCLEOTIDE SEQUENCE [LARGE SCALE GENOMIC DNA]</scope>
    <source>
        <strain evidence="1 3">KCTC 32337</strain>
    </source>
</reference>
<dbReference type="Proteomes" id="UP000622604">
    <property type="component" value="Unassembled WGS sequence"/>
</dbReference>
<dbReference type="EMBL" id="BMZC01000001">
    <property type="protein sequence ID" value="GGZ50042.1"/>
    <property type="molecule type" value="Genomic_DNA"/>
</dbReference>
<gene>
    <name evidence="1" type="ORF">GCM10011274_05170</name>
    <name evidence="2" type="ORF">JEU11_15205</name>
</gene>
<evidence type="ECO:0000313" key="2">
    <source>
        <dbReference type="EMBL" id="MBJ2137806.1"/>
    </source>
</evidence>
<organism evidence="1 3">
    <name type="scientific">Paraglaciecola chathamensis</name>
    <dbReference type="NCBI Taxonomy" id="368405"/>
    <lineage>
        <taxon>Bacteria</taxon>
        <taxon>Pseudomonadati</taxon>
        <taxon>Pseudomonadota</taxon>
        <taxon>Gammaproteobacteria</taxon>
        <taxon>Alteromonadales</taxon>
        <taxon>Alteromonadaceae</taxon>
        <taxon>Paraglaciecola</taxon>
    </lineage>
</organism>
<comment type="caution">
    <text evidence="1">The sequence shown here is derived from an EMBL/GenBank/DDBJ whole genome shotgun (WGS) entry which is preliminary data.</text>
</comment>
<evidence type="ECO:0000313" key="3">
    <source>
        <dbReference type="Proteomes" id="UP000622604"/>
    </source>
</evidence>
<dbReference type="AlphaFoldDB" id="A0A8H9I6J8"/>
<dbReference type="Proteomes" id="UP000649232">
    <property type="component" value="Unassembled WGS sequence"/>
</dbReference>
<reference evidence="1" key="2">
    <citation type="submission" date="2020-09" db="EMBL/GenBank/DDBJ databases">
        <authorList>
            <person name="Sun Q."/>
            <person name="Kim S."/>
        </authorList>
    </citation>
    <scope>NUCLEOTIDE SEQUENCE</scope>
    <source>
        <strain evidence="1">KCTC 32337</strain>
    </source>
</reference>
<sequence length="118" mass="13168">MIDIFHASDSLRRKLHTIDNERDLMQLVMKNLSQYRFATRVEHSELDIAFAASGGPSHFANGDAANIACTPAVNRPTEFNDILLERQTGYINLSTPAGFIPLVDAVERNGFLHKKLLS</sequence>
<protein>
    <submittedName>
        <fullName evidence="1">Uncharacterized protein</fullName>
    </submittedName>
</protein>
<accession>A0A8H9I6J8</accession>